<dbReference type="EMBL" id="CP000479">
    <property type="protein sequence ID" value="ABK66521.1"/>
    <property type="molecule type" value="Genomic_DNA"/>
</dbReference>
<gene>
    <name evidence="1" type="ordered locus">MAV_2998</name>
</gene>
<dbReference type="AlphaFoldDB" id="A0A0H2ZX61"/>
<dbReference type="HOGENOM" id="CLU_3330338_0_0_11"/>
<dbReference type="KEGG" id="mav:MAV_2998"/>
<evidence type="ECO:0000313" key="1">
    <source>
        <dbReference type="EMBL" id="ABK66521.1"/>
    </source>
</evidence>
<organism evidence="1 2">
    <name type="scientific">Mycobacterium avium (strain 104)</name>
    <dbReference type="NCBI Taxonomy" id="243243"/>
    <lineage>
        <taxon>Bacteria</taxon>
        <taxon>Bacillati</taxon>
        <taxon>Actinomycetota</taxon>
        <taxon>Actinomycetes</taxon>
        <taxon>Mycobacteriales</taxon>
        <taxon>Mycobacteriaceae</taxon>
        <taxon>Mycobacterium</taxon>
        <taxon>Mycobacterium avium complex (MAC)</taxon>
    </lineage>
</organism>
<sequence length="38" mass="4388">MWLGFILVIFHDAAALMVQIRWRGRMRSCVPAASTARR</sequence>
<evidence type="ECO:0000313" key="2">
    <source>
        <dbReference type="Proteomes" id="UP000001574"/>
    </source>
</evidence>
<protein>
    <submittedName>
        <fullName evidence="1">Uncharacterized protein</fullName>
    </submittedName>
</protein>
<accession>A0A0H2ZX61</accession>
<proteinExistence type="predicted"/>
<name>A0A0H2ZX61_MYCA1</name>
<dbReference type="Proteomes" id="UP000001574">
    <property type="component" value="Chromosome"/>
</dbReference>
<reference evidence="1 2" key="1">
    <citation type="submission" date="2006-10" db="EMBL/GenBank/DDBJ databases">
        <authorList>
            <person name="Fleischmann R.D."/>
            <person name="Dodson R.J."/>
            <person name="Haft D.H."/>
            <person name="Merkel J.S."/>
            <person name="Nelson W.C."/>
            <person name="Fraser C.M."/>
        </authorList>
    </citation>
    <scope>NUCLEOTIDE SEQUENCE [LARGE SCALE GENOMIC DNA]</scope>
    <source>
        <strain evidence="1 2">104</strain>
    </source>
</reference>